<reference evidence="2" key="1">
    <citation type="journal article" date="2020" name="mSystems">
        <title>Genome- and Community-Level Interaction Insights into Carbon Utilization and Element Cycling Functions of Hydrothermarchaeota in Hydrothermal Sediment.</title>
        <authorList>
            <person name="Zhou Z."/>
            <person name="Liu Y."/>
            <person name="Xu W."/>
            <person name="Pan J."/>
            <person name="Luo Z.H."/>
            <person name="Li M."/>
        </authorList>
    </citation>
    <scope>NUCLEOTIDE SEQUENCE [LARGE SCALE GENOMIC DNA]</scope>
    <source>
        <strain evidence="1">SpSt-638</strain>
        <strain evidence="2">SpSt-648</strain>
    </source>
</reference>
<evidence type="ECO:0000313" key="1">
    <source>
        <dbReference type="EMBL" id="HGQ59664.1"/>
    </source>
</evidence>
<gene>
    <name evidence="1" type="ORF">ENU09_03000</name>
    <name evidence="2" type="ORF">ENU20_04725</name>
</gene>
<sequence>MYDTFLKLIREELSSRTLAKLTPVKLDEYRSSMHSILASLIKSPESSILIEKMISNVARDAELWARFRFAKLILGADKPDETFDTLILEKLSRIIDAYVNIVNGLNITYGDAILVRYSRDLLLSKGSRKKGDYEFVKIENILMLPSIDIYDTVPYLTVKYLKNRSGFKLIQK</sequence>
<dbReference type="EMBL" id="DTBP01000039">
    <property type="protein sequence ID" value="HGQ74361.1"/>
    <property type="molecule type" value="Genomic_DNA"/>
</dbReference>
<dbReference type="EMBL" id="DTBE01000077">
    <property type="protein sequence ID" value="HGQ59664.1"/>
    <property type="molecule type" value="Genomic_DNA"/>
</dbReference>
<comment type="caution">
    <text evidence="2">The sequence shown here is derived from an EMBL/GenBank/DDBJ whole genome shotgun (WGS) entry which is preliminary data.</text>
</comment>
<evidence type="ECO:0000313" key="2">
    <source>
        <dbReference type="EMBL" id="HGQ74361.1"/>
    </source>
</evidence>
<protein>
    <submittedName>
        <fullName evidence="2">Uncharacterized protein</fullName>
    </submittedName>
</protein>
<organism evidence="2">
    <name type="scientific">Staphylothermus marinus</name>
    <dbReference type="NCBI Taxonomy" id="2280"/>
    <lineage>
        <taxon>Archaea</taxon>
        <taxon>Thermoproteota</taxon>
        <taxon>Thermoprotei</taxon>
        <taxon>Desulfurococcales</taxon>
        <taxon>Desulfurococcaceae</taxon>
        <taxon>Staphylothermus</taxon>
    </lineage>
</organism>
<accession>A0A7C4JMZ1</accession>
<proteinExistence type="predicted"/>
<dbReference type="AlphaFoldDB" id="A0A7C4JMZ1"/>
<name>A0A7C4JMZ1_STAMA</name>